<evidence type="ECO:0000259" key="2">
    <source>
        <dbReference type="PROSITE" id="PS51819"/>
    </source>
</evidence>
<dbReference type="CDD" id="cd16361">
    <property type="entry name" value="VOC_ShValD_like"/>
    <property type="match status" value="1"/>
</dbReference>
<keyword evidence="4" id="KW-1185">Reference proteome</keyword>
<dbReference type="InterPro" id="IPR029068">
    <property type="entry name" value="Glyas_Bleomycin-R_OHBP_Dase"/>
</dbReference>
<accession>A0ABN0PG40</accession>
<evidence type="ECO:0000313" key="3">
    <source>
        <dbReference type="EMBL" id="ERS94680.1"/>
    </source>
</evidence>
<evidence type="ECO:0000256" key="1">
    <source>
        <dbReference type="ARBA" id="ARBA00022723"/>
    </source>
</evidence>
<name>A0ABN0PG40_STASI</name>
<gene>
    <name evidence="3" type="ORF">SSIM_00875</name>
</gene>
<feature type="domain" description="VOC" evidence="2">
    <location>
        <begin position="6"/>
        <end position="154"/>
    </location>
</feature>
<evidence type="ECO:0000313" key="4">
    <source>
        <dbReference type="Proteomes" id="UP000017131"/>
    </source>
</evidence>
<dbReference type="RefSeq" id="WP_002480262.1">
    <property type="nucleotide sequence ID" value="NZ_AXDY01000001.1"/>
</dbReference>
<organism evidence="3 4">
    <name type="scientific">Staphylococcus simulans UMC-CNS-990</name>
    <dbReference type="NCBI Taxonomy" id="1405498"/>
    <lineage>
        <taxon>Bacteria</taxon>
        <taxon>Bacillati</taxon>
        <taxon>Bacillota</taxon>
        <taxon>Bacilli</taxon>
        <taxon>Bacillales</taxon>
        <taxon>Staphylococcaceae</taxon>
        <taxon>Staphylococcus</taxon>
    </lineage>
</organism>
<comment type="caution">
    <text evidence="3">The sequence shown here is derived from an EMBL/GenBank/DDBJ whole genome shotgun (WGS) entry which is preliminary data.</text>
</comment>
<proteinExistence type="predicted"/>
<sequence length="174" mass="19606">MAITRGINHIGLTVPDIEAATRFFKEALDGKVAYDSQTEMDQPRGGNDVERFLDLESGAKIIKKRMMVFGNGPNIEMFEFVHAHQQAPAALQDIGFTHLSFYVDDFEEALERMVEAGGEPVSEPHENTRYEDSVGNETIYIKAPWGSLIELQTIPNGYYYPEDSEAEVFIPKED</sequence>
<dbReference type="Pfam" id="PF00903">
    <property type="entry name" value="Glyoxalase"/>
    <property type="match status" value="1"/>
</dbReference>
<dbReference type="InterPro" id="IPR051785">
    <property type="entry name" value="MMCE/EMCE_epimerase"/>
</dbReference>
<dbReference type="InterPro" id="IPR004360">
    <property type="entry name" value="Glyas_Fos-R_dOase_dom"/>
</dbReference>
<protein>
    <submittedName>
        <fullName evidence="3">Glyoxalase</fullName>
    </submittedName>
</protein>
<dbReference type="PROSITE" id="PS51819">
    <property type="entry name" value="VOC"/>
    <property type="match status" value="1"/>
</dbReference>
<reference evidence="3 4" key="1">
    <citation type="journal article" date="2013" name="Genome Announc.">
        <title>Draft Genome Sequence of Staphylococcus simulans UMC-CNS-990, Isolated from a Case of Chronic Bovine Mastitis.</title>
        <authorList>
            <person name="Calcutt M.J."/>
            <person name="Foecking M.F."/>
            <person name="Hsieh H.Y."/>
            <person name="Perry J."/>
            <person name="Stewart G.C."/>
            <person name="Middleton J.R."/>
        </authorList>
    </citation>
    <scope>NUCLEOTIDE SEQUENCE [LARGE SCALE GENOMIC DNA]</scope>
    <source>
        <strain evidence="3 4">UMC-CNS-990</strain>
    </source>
</reference>
<dbReference type="PANTHER" id="PTHR43048">
    <property type="entry name" value="METHYLMALONYL-COA EPIMERASE"/>
    <property type="match status" value="1"/>
</dbReference>
<dbReference type="Proteomes" id="UP000017131">
    <property type="component" value="Unassembled WGS sequence"/>
</dbReference>
<dbReference type="PANTHER" id="PTHR43048:SF6">
    <property type="entry name" value="BLR8189 PROTEIN"/>
    <property type="match status" value="1"/>
</dbReference>
<dbReference type="Gene3D" id="3.10.180.10">
    <property type="entry name" value="2,3-Dihydroxybiphenyl 1,2-Dioxygenase, domain 1"/>
    <property type="match status" value="1"/>
</dbReference>
<dbReference type="InterPro" id="IPR037523">
    <property type="entry name" value="VOC_core"/>
</dbReference>
<dbReference type="EMBL" id="AXDY01000001">
    <property type="protein sequence ID" value="ERS94680.1"/>
    <property type="molecule type" value="Genomic_DNA"/>
</dbReference>
<dbReference type="SUPFAM" id="SSF54593">
    <property type="entry name" value="Glyoxalase/Bleomycin resistance protein/Dihydroxybiphenyl dioxygenase"/>
    <property type="match status" value="1"/>
</dbReference>
<keyword evidence="1" id="KW-0479">Metal-binding</keyword>